<accession>A0A090VM37</accession>
<reference evidence="3 4" key="1">
    <citation type="journal article" date="2014" name="Genome Announc.">
        <title>Draft Genome Sequences of Marine Flavobacterium Algibacter lectus Strains SS8 and NR4.</title>
        <authorList>
            <person name="Takatani N."/>
            <person name="Nakanishi M."/>
            <person name="Meirelles P."/>
            <person name="Mino S."/>
            <person name="Suda W."/>
            <person name="Oshima K."/>
            <person name="Hattori M."/>
            <person name="Ohkuma M."/>
            <person name="Hosokawa M."/>
            <person name="Miyashita K."/>
            <person name="Thompson F.L."/>
            <person name="Niwa A."/>
            <person name="Sawabe T."/>
            <person name="Sawabe T."/>
        </authorList>
    </citation>
    <scope>NUCLEOTIDE SEQUENCE [LARGE SCALE GENOMIC DNA]</scope>
    <source>
        <strain evidence="3 4">JCM 19300</strain>
    </source>
</reference>
<dbReference type="InterPro" id="IPR015424">
    <property type="entry name" value="PyrdxlP-dep_Trfase"/>
</dbReference>
<dbReference type="AlphaFoldDB" id="A0A090VM37"/>
<dbReference type="EC" id="2.8.1.7" evidence="3"/>
<evidence type="ECO:0000256" key="1">
    <source>
        <dbReference type="ARBA" id="ARBA00022898"/>
    </source>
</evidence>
<keyword evidence="3" id="KW-0808">Transferase</keyword>
<dbReference type="Gene3D" id="3.40.640.10">
    <property type="entry name" value="Type I PLP-dependent aspartate aminotransferase-like (Major domain)"/>
    <property type="match status" value="1"/>
</dbReference>
<feature type="domain" description="Aminotransferase class V" evidence="2">
    <location>
        <begin position="45"/>
        <end position="229"/>
    </location>
</feature>
<dbReference type="GO" id="GO:0031071">
    <property type="term" value="F:cysteine desulfurase activity"/>
    <property type="evidence" value="ECO:0007669"/>
    <property type="project" value="UniProtKB-EC"/>
</dbReference>
<proteinExistence type="predicted"/>
<dbReference type="Pfam" id="PF00266">
    <property type="entry name" value="Aminotran_5"/>
    <property type="match status" value="1"/>
</dbReference>
<evidence type="ECO:0000313" key="4">
    <source>
        <dbReference type="Proteomes" id="UP000029644"/>
    </source>
</evidence>
<keyword evidence="1" id="KW-0663">Pyridoxal phosphate</keyword>
<gene>
    <name evidence="3" type="ORF">JCM19300_2838</name>
</gene>
<dbReference type="PANTHER" id="PTHR43586:SF8">
    <property type="entry name" value="CYSTEINE DESULFURASE 1, CHLOROPLASTIC"/>
    <property type="match status" value="1"/>
</dbReference>
<comment type="caution">
    <text evidence="3">The sequence shown here is derived from an EMBL/GenBank/DDBJ whole genome shotgun (WGS) entry which is preliminary data.</text>
</comment>
<dbReference type="PANTHER" id="PTHR43586">
    <property type="entry name" value="CYSTEINE DESULFURASE"/>
    <property type="match status" value="1"/>
</dbReference>
<dbReference type="Proteomes" id="UP000029644">
    <property type="component" value="Unassembled WGS sequence"/>
</dbReference>
<dbReference type="EMBL" id="BBNQ01000033">
    <property type="protein sequence ID" value="GAL65078.1"/>
    <property type="molecule type" value="Genomic_DNA"/>
</dbReference>
<organism evidence="3 4">
    <name type="scientific">Algibacter lectus</name>
    <dbReference type="NCBI Taxonomy" id="221126"/>
    <lineage>
        <taxon>Bacteria</taxon>
        <taxon>Pseudomonadati</taxon>
        <taxon>Bacteroidota</taxon>
        <taxon>Flavobacteriia</taxon>
        <taxon>Flavobacteriales</taxon>
        <taxon>Flavobacteriaceae</taxon>
        <taxon>Algibacter</taxon>
    </lineage>
</organism>
<dbReference type="SUPFAM" id="SSF53383">
    <property type="entry name" value="PLP-dependent transferases"/>
    <property type="match status" value="1"/>
</dbReference>
<name>A0A090VM37_9FLAO</name>
<evidence type="ECO:0000313" key="3">
    <source>
        <dbReference type="EMBL" id="GAL65078.1"/>
    </source>
</evidence>
<evidence type="ECO:0000259" key="2">
    <source>
        <dbReference type="Pfam" id="PF00266"/>
    </source>
</evidence>
<dbReference type="InterPro" id="IPR000192">
    <property type="entry name" value="Aminotrans_V_dom"/>
</dbReference>
<sequence length="230" mass="26265">MNTIIDNFRNKKRTSKLETYFKGFRKQTVGINQEFESPYGKKKIIYADWTASGRLYRPIEEKLLNKIGPYVANTHTETSITGSTMTLAYREARAIIKKHVNASEDDVLITVGTGMTGAINKFQRILGIKVNENLKDHMEVPEEKRPIIFVSHMEHHSNQTSWLETIARVKVIPSNNQGLPCVIRLKELIKEHQDCPIKIAAITGCSNVTGIRTNYYEVAKIMHQTMVYVL</sequence>
<protein>
    <submittedName>
        <fullName evidence="3">Cysteine desulfurase</fullName>
        <ecNumber evidence="3">2.8.1.7</ecNumber>
    </submittedName>
</protein>
<dbReference type="InterPro" id="IPR015421">
    <property type="entry name" value="PyrdxlP-dep_Trfase_major"/>
</dbReference>